<dbReference type="OrthoDB" id="5394869at2759"/>
<dbReference type="EMBL" id="MU006116">
    <property type="protein sequence ID" value="KAF2834603.1"/>
    <property type="molecule type" value="Genomic_DNA"/>
</dbReference>
<feature type="region of interest" description="Disordered" evidence="1">
    <location>
        <begin position="45"/>
        <end position="70"/>
    </location>
</feature>
<reference evidence="2" key="1">
    <citation type="journal article" date="2020" name="Stud. Mycol.">
        <title>101 Dothideomycetes genomes: a test case for predicting lifestyles and emergence of pathogens.</title>
        <authorList>
            <person name="Haridas S."/>
            <person name="Albert R."/>
            <person name="Binder M."/>
            <person name="Bloem J."/>
            <person name="Labutti K."/>
            <person name="Salamov A."/>
            <person name="Andreopoulos B."/>
            <person name="Baker S."/>
            <person name="Barry K."/>
            <person name="Bills G."/>
            <person name="Bluhm B."/>
            <person name="Cannon C."/>
            <person name="Castanera R."/>
            <person name="Culley D."/>
            <person name="Daum C."/>
            <person name="Ezra D."/>
            <person name="Gonzalez J."/>
            <person name="Henrissat B."/>
            <person name="Kuo A."/>
            <person name="Liang C."/>
            <person name="Lipzen A."/>
            <person name="Lutzoni F."/>
            <person name="Magnuson J."/>
            <person name="Mondo S."/>
            <person name="Nolan M."/>
            <person name="Ohm R."/>
            <person name="Pangilinan J."/>
            <person name="Park H.-J."/>
            <person name="Ramirez L."/>
            <person name="Alfaro M."/>
            <person name="Sun H."/>
            <person name="Tritt A."/>
            <person name="Yoshinaga Y."/>
            <person name="Zwiers L.-H."/>
            <person name="Turgeon B."/>
            <person name="Goodwin S."/>
            <person name="Spatafora J."/>
            <person name="Crous P."/>
            <person name="Grigoriev I."/>
        </authorList>
    </citation>
    <scope>NUCLEOTIDE SEQUENCE</scope>
    <source>
        <strain evidence="2">CBS 101060</strain>
    </source>
</reference>
<sequence>MGKFKNPLPILLVTIFGIGNGIYTFGPILQQHEGERGKPLQQDLDASNTVVSEKSQIATPRPGPTDEELLQKSPWISLKNWLSGSKNNDKDP</sequence>
<accession>A0A9P4S3X8</accession>
<evidence type="ECO:0000256" key="1">
    <source>
        <dbReference type="SAM" id="MobiDB-lite"/>
    </source>
</evidence>
<protein>
    <submittedName>
        <fullName evidence="2">Uncharacterized protein</fullName>
    </submittedName>
</protein>
<dbReference type="Proteomes" id="UP000799429">
    <property type="component" value="Unassembled WGS sequence"/>
</dbReference>
<dbReference type="AlphaFoldDB" id="A0A9P4S3X8"/>
<proteinExistence type="predicted"/>
<dbReference type="Pfam" id="PF23670">
    <property type="entry name" value="PIGBOS1"/>
    <property type="match status" value="1"/>
</dbReference>
<name>A0A9P4S3X8_9PEZI</name>
<comment type="caution">
    <text evidence="2">The sequence shown here is derived from an EMBL/GenBank/DDBJ whole genome shotgun (WGS) entry which is preliminary data.</text>
</comment>
<organism evidence="2 3">
    <name type="scientific">Patellaria atrata CBS 101060</name>
    <dbReference type="NCBI Taxonomy" id="1346257"/>
    <lineage>
        <taxon>Eukaryota</taxon>
        <taxon>Fungi</taxon>
        <taxon>Dikarya</taxon>
        <taxon>Ascomycota</taxon>
        <taxon>Pezizomycotina</taxon>
        <taxon>Dothideomycetes</taxon>
        <taxon>Dothideomycetes incertae sedis</taxon>
        <taxon>Patellariales</taxon>
        <taxon>Patellariaceae</taxon>
        <taxon>Patellaria</taxon>
    </lineage>
</organism>
<evidence type="ECO:0000313" key="3">
    <source>
        <dbReference type="Proteomes" id="UP000799429"/>
    </source>
</evidence>
<gene>
    <name evidence="2" type="ORF">M501DRAFT_1000052</name>
</gene>
<evidence type="ECO:0000313" key="2">
    <source>
        <dbReference type="EMBL" id="KAF2834603.1"/>
    </source>
</evidence>
<keyword evidence="3" id="KW-1185">Reference proteome</keyword>
<dbReference type="InterPro" id="IPR057394">
    <property type="entry name" value="PIGBOS1"/>
</dbReference>
<feature type="compositionally biased region" description="Polar residues" evidence="1">
    <location>
        <begin position="45"/>
        <end position="58"/>
    </location>
</feature>